<reference evidence="1 2" key="1">
    <citation type="submission" date="2019-02" db="EMBL/GenBank/DDBJ databases">
        <title>Genome sequencing of Clostridium botulinum clinical isolates.</title>
        <authorList>
            <person name="Brunt J."/>
            <person name="Van Vliet A.H.M."/>
            <person name="Stringer S.C."/>
            <person name="Grant K.A."/>
            <person name="Carter A.C."/>
            <person name="Peck M.W."/>
        </authorList>
    </citation>
    <scope>NUCLEOTIDE SEQUENCE [LARGE SCALE GENOMIC DNA]</scope>
    <source>
        <strain evidence="1 2">H113700579</strain>
    </source>
</reference>
<evidence type="ECO:0000313" key="2">
    <source>
        <dbReference type="Proteomes" id="UP000472355"/>
    </source>
</evidence>
<sequence>MKIIQNKVYIISLILVGIIYISRINYIKEIMFKTTNTLTVKQYLLLALIIAGVTIFTGTILFILIRFCFFIFKKVTLPALKKLYNMFK</sequence>
<name>A0A6B4QPW7_CLOBO</name>
<protein>
    <submittedName>
        <fullName evidence="1">Uncharacterized protein</fullName>
    </submittedName>
</protein>
<proteinExistence type="predicted"/>
<gene>
    <name evidence="1" type="ORF">EXM65_02780</name>
</gene>
<evidence type="ECO:0000313" key="1">
    <source>
        <dbReference type="EMBL" id="NFA41530.1"/>
    </source>
</evidence>
<organism evidence="1 2">
    <name type="scientific">Clostridium botulinum</name>
    <dbReference type="NCBI Taxonomy" id="1491"/>
    <lineage>
        <taxon>Bacteria</taxon>
        <taxon>Bacillati</taxon>
        <taxon>Bacillota</taxon>
        <taxon>Clostridia</taxon>
        <taxon>Eubacteriales</taxon>
        <taxon>Clostridiaceae</taxon>
        <taxon>Clostridium</taxon>
    </lineage>
</organism>
<dbReference type="EMBL" id="SGKU01000004">
    <property type="protein sequence ID" value="NFA41530.1"/>
    <property type="molecule type" value="Genomic_DNA"/>
</dbReference>
<accession>A0A6B4QPW7</accession>
<comment type="caution">
    <text evidence="1">The sequence shown here is derived from an EMBL/GenBank/DDBJ whole genome shotgun (WGS) entry which is preliminary data.</text>
</comment>
<dbReference type="Proteomes" id="UP000472355">
    <property type="component" value="Unassembled WGS sequence"/>
</dbReference>
<dbReference type="AlphaFoldDB" id="A0A6B4QPW7"/>
<dbReference type="RefSeq" id="WP_017825854.1">
    <property type="nucleotide sequence ID" value="NZ_JACBBU010000005.1"/>
</dbReference>